<evidence type="ECO:0000313" key="3">
    <source>
        <dbReference type="Proteomes" id="UP000031866"/>
    </source>
</evidence>
<keyword evidence="1" id="KW-0472">Membrane</keyword>
<dbReference type="Proteomes" id="UP000031866">
    <property type="component" value="Chromosome"/>
</dbReference>
<dbReference type="AlphaFoldDB" id="A0A0B5QKC8"/>
<dbReference type="Pfam" id="PF04914">
    <property type="entry name" value="DltD"/>
    <property type="match status" value="1"/>
</dbReference>
<dbReference type="PIRSF" id="PIRSF021438">
    <property type="entry name" value="DltD"/>
    <property type="match status" value="1"/>
</dbReference>
<evidence type="ECO:0000313" key="2">
    <source>
        <dbReference type="EMBL" id="AJH01386.1"/>
    </source>
</evidence>
<reference evidence="3" key="1">
    <citation type="submission" date="2014-12" db="EMBL/GenBank/DDBJ databases">
        <title>Genome sequence of Clostridium beijerinckii strain 59B.</title>
        <authorList>
            <person name="Little G.T."/>
            <person name="Minton N.P."/>
        </authorList>
    </citation>
    <scope>NUCLEOTIDE SEQUENCE [LARGE SCALE GENOMIC DNA]</scope>
    <source>
        <strain evidence="3">59B</strain>
    </source>
</reference>
<gene>
    <name evidence="2" type="ORF">LF65_04857</name>
</gene>
<evidence type="ECO:0000256" key="1">
    <source>
        <dbReference type="PIRNR" id="PIRNR021438"/>
    </source>
</evidence>
<dbReference type="GO" id="GO:0070395">
    <property type="term" value="P:lipoteichoic acid biosynthetic process"/>
    <property type="evidence" value="ECO:0007669"/>
    <property type="project" value="UniProtKB-UniRule"/>
</dbReference>
<dbReference type="UniPathway" id="UPA00556"/>
<dbReference type="OrthoDB" id="9808272at2"/>
<sequence>MKKKLIYMLFPIITAVVTVMLLNIFLDKEIGAMLKSKDLTEINIEYGSSYKDRGLVYNEFVTNNNYQILEGSSELGAPVSQLATTFFPVEGMDTIVTNGRAYCQDLTQISNLGSQNTQSKPNVAFIISLQWFMSDHGVDGTDFQANFAPVQFYKFLSNKEISEEHKKTYAARVDKLLSGSSQYIPEKLYAKLYTNDNLISKVSSVIFKPYFVARENIVELKDKGLLYRRLKKLPEKSEKQLRTVDWNEEHKKAEEEAKKQVTNNEFYVYDTYYDKNLKNNLQSQKDINKNVDLMNSKEFDDYELYLDTCVDLGIKPYIILAPTNGRWYDYTGMTKQSRDEFFDKVEEMAKERGFEVLNLKDQEYTPYFMCDVMHLGWKGWLEIDEQLYKRNKEK</sequence>
<organism evidence="2 3">
    <name type="scientific">Clostridium beijerinckii</name>
    <name type="common">Clostridium MP</name>
    <dbReference type="NCBI Taxonomy" id="1520"/>
    <lineage>
        <taxon>Bacteria</taxon>
        <taxon>Bacillati</taxon>
        <taxon>Bacillota</taxon>
        <taxon>Clostridia</taxon>
        <taxon>Eubacteriales</taxon>
        <taxon>Clostridiaceae</taxon>
        <taxon>Clostridium</taxon>
    </lineage>
</organism>
<dbReference type="GO" id="GO:0005886">
    <property type="term" value="C:plasma membrane"/>
    <property type="evidence" value="ECO:0007669"/>
    <property type="project" value="UniProtKB-UniRule"/>
</dbReference>
<accession>A0A0B5QKC8</accession>
<dbReference type="RefSeq" id="WP_017212533.1">
    <property type="nucleotide sequence ID" value="NZ_CP010086.2"/>
</dbReference>
<keyword evidence="1" id="KW-1003">Cell membrane</keyword>
<protein>
    <recommendedName>
        <fullName evidence="1">Protein DltD</fullName>
    </recommendedName>
</protein>
<dbReference type="InterPro" id="IPR006998">
    <property type="entry name" value="DltD"/>
</dbReference>
<dbReference type="PANTHER" id="PTHR40039:SF1">
    <property type="entry name" value="PROTEIN DLTD"/>
    <property type="match status" value="1"/>
</dbReference>
<dbReference type="EMBL" id="CP010086">
    <property type="protein sequence ID" value="AJH01386.1"/>
    <property type="molecule type" value="Genomic_DNA"/>
</dbReference>
<name>A0A0B5QKC8_CLOBE</name>
<dbReference type="KEGG" id="cbei:LF65_04857"/>
<comment type="pathway">
    <text evidence="1">Cell wall biogenesis; lipoteichoic acid biosynthesis.</text>
</comment>
<comment type="similarity">
    <text evidence="1">Belongs to the DltD family.</text>
</comment>
<dbReference type="SUPFAM" id="SSF52266">
    <property type="entry name" value="SGNH hydrolase"/>
    <property type="match status" value="1"/>
</dbReference>
<dbReference type="NCBIfam" id="TIGR04092">
    <property type="entry name" value="LTA_DltD"/>
    <property type="match status" value="1"/>
</dbReference>
<proteinExistence type="inferred from homology"/>
<dbReference type="PANTHER" id="PTHR40039">
    <property type="entry name" value="PROTEIN DLTD"/>
    <property type="match status" value="1"/>
</dbReference>
<dbReference type="InterPro" id="IPR023896">
    <property type="entry name" value="LTA_DltD"/>
</dbReference>
<dbReference type="STRING" id="1520.LF65_04857"/>